<evidence type="ECO:0000313" key="5">
    <source>
        <dbReference type="Proteomes" id="UP000199202"/>
    </source>
</evidence>
<proteinExistence type="predicted"/>
<dbReference type="SUPFAM" id="SSF88713">
    <property type="entry name" value="Glycoside hydrolase/deacetylase"/>
    <property type="match status" value="1"/>
</dbReference>
<reference evidence="4 5" key="1">
    <citation type="submission" date="2016-10" db="EMBL/GenBank/DDBJ databases">
        <authorList>
            <person name="de Groot N.N."/>
        </authorList>
    </citation>
    <scope>NUCLEOTIDE SEQUENCE [LARGE SCALE GENOMIC DNA]</scope>
    <source>
        <strain evidence="4 5">CGMCC 4.6533</strain>
    </source>
</reference>
<dbReference type="Gene3D" id="3.20.20.370">
    <property type="entry name" value="Glycoside hydrolase/deacetylase"/>
    <property type="match status" value="1"/>
</dbReference>
<dbReference type="GO" id="GO:0016810">
    <property type="term" value="F:hydrolase activity, acting on carbon-nitrogen (but not peptide) bonds"/>
    <property type="evidence" value="ECO:0007669"/>
    <property type="project" value="InterPro"/>
</dbReference>
<evidence type="ECO:0000313" key="4">
    <source>
        <dbReference type="EMBL" id="SDL94653.1"/>
    </source>
</evidence>
<dbReference type="PROSITE" id="PS51677">
    <property type="entry name" value="NODB"/>
    <property type="match status" value="1"/>
</dbReference>
<dbReference type="AlphaFoldDB" id="A0A1G9P7X0"/>
<accession>A0A1G9P7X0</accession>
<dbReference type="Pfam" id="PF01522">
    <property type="entry name" value="Polysacc_deac_1"/>
    <property type="match status" value="1"/>
</dbReference>
<evidence type="ECO:0000259" key="3">
    <source>
        <dbReference type="PROSITE" id="PS51677"/>
    </source>
</evidence>
<organism evidence="4 5">
    <name type="scientific">Nonomuraea jiangxiensis</name>
    <dbReference type="NCBI Taxonomy" id="633440"/>
    <lineage>
        <taxon>Bacteria</taxon>
        <taxon>Bacillati</taxon>
        <taxon>Actinomycetota</taxon>
        <taxon>Actinomycetes</taxon>
        <taxon>Streptosporangiales</taxon>
        <taxon>Streptosporangiaceae</taxon>
        <taxon>Nonomuraea</taxon>
    </lineage>
</organism>
<comment type="subcellular location">
    <subcellularLocation>
        <location evidence="1">Secreted</location>
    </subcellularLocation>
</comment>
<keyword evidence="5" id="KW-1185">Reference proteome</keyword>
<name>A0A1G9P7X0_9ACTN</name>
<sequence length="233" mass="25618">MNAMPFVLMYHSVEKYDSDPFRVTVSPDRFAGQLRWLAGRGLTGVSMGELLRARATGNARGLVGLTFDDGYDDFLGEVVPALLRHRFTATVFVLSGLLGGHNTWDAGGPRKRLMDADGVRRAARQGMEIGSHSAGHRSLPGLGEAELREEVATSKAVLEDMLGDRVSGFCYPYGHVTGREVAAVRDAGYSYACAIWRSELSGGHALPRTYVGDRDGALRLRAKWLRHRVRWGR</sequence>
<dbReference type="InterPro" id="IPR011330">
    <property type="entry name" value="Glyco_hydro/deAcase_b/a-brl"/>
</dbReference>
<dbReference type="PANTHER" id="PTHR34216:SF3">
    <property type="entry name" value="POLY-BETA-1,6-N-ACETYL-D-GLUCOSAMINE N-DEACETYLASE"/>
    <property type="match status" value="1"/>
</dbReference>
<feature type="domain" description="NodB homology" evidence="3">
    <location>
        <begin position="61"/>
        <end position="233"/>
    </location>
</feature>
<dbReference type="InterPro" id="IPR051398">
    <property type="entry name" value="Polysacch_Deacetylase"/>
</dbReference>
<dbReference type="PANTHER" id="PTHR34216">
    <property type="match status" value="1"/>
</dbReference>
<protein>
    <submittedName>
        <fullName evidence="4">Polysaccharide deacetylase</fullName>
    </submittedName>
</protein>
<evidence type="ECO:0000256" key="2">
    <source>
        <dbReference type="ARBA" id="ARBA00022729"/>
    </source>
</evidence>
<evidence type="ECO:0000256" key="1">
    <source>
        <dbReference type="ARBA" id="ARBA00004613"/>
    </source>
</evidence>
<dbReference type="STRING" id="633440.SAMN05421869_13357"/>
<dbReference type="GO" id="GO:0005576">
    <property type="term" value="C:extracellular region"/>
    <property type="evidence" value="ECO:0007669"/>
    <property type="project" value="UniProtKB-SubCell"/>
</dbReference>
<dbReference type="InterPro" id="IPR002509">
    <property type="entry name" value="NODB_dom"/>
</dbReference>
<keyword evidence="2" id="KW-0732">Signal</keyword>
<dbReference type="Proteomes" id="UP000199202">
    <property type="component" value="Unassembled WGS sequence"/>
</dbReference>
<dbReference type="EMBL" id="FNDJ01000033">
    <property type="protein sequence ID" value="SDL94653.1"/>
    <property type="molecule type" value="Genomic_DNA"/>
</dbReference>
<dbReference type="CDD" id="cd10918">
    <property type="entry name" value="CE4_NodB_like_5s_6s"/>
    <property type="match status" value="1"/>
</dbReference>
<dbReference type="GO" id="GO:0005975">
    <property type="term" value="P:carbohydrate metabolic process"/>
    <property type="evidence" value="ECO:0007669"/>
    <property type="project" value="InterPro"/>
</dbReference>
<gene>
    <name evidence="4" type="ORF">SAMN05421869_13357</name>
</gene>